<dbReference type="GO" id="GO:0044780">
    <property type="term" value="P:bacterial-type flagellum assembly"/>
    <property type="evidence" value="ECO:0007669"/>
    <property type="project" value="UniProtKB-UniRule"/>
</dbReference>
<dbReference type="AlphaFoldDB" id="A0A4R3M619"/>
<feature type="transmembrane region" description="Helical" evidence="10">
    <location>
        <begin position="12"/>
        <end position="33"/>
    </location>
</feature>
<sequence>MVTFDLNQFYSWITAFIWPFLRLLALMGTAPLLSESAIPARVKVGFAALTAVAIAPTLGPMPPIAPASFAGLWIAAQQVLIGIALGLTMRIVFAAVQTAGDFIGLQMGLSFASFFDPSMGPNTTVLSRLMTMIAMLFFLALNGHLLMLAGLVRTFEVLPIGMGSMNPNGWGVLLDWSRQVLVSGLLLALPVIIALLIINLAMGILNRTAQQLSVFAVGFPISLLVGLMLLAVVLPQTGPFLTHLFQSGYDAMGRLAQAMAGLPGR</sequence>
<reference evidence="11 12" key="1">
    <citation type="submission" date="2019-03" db="EMBL/GenBank/DDBJ databases">
        <title>Genomic Encyclopedia of Type Strains, Phase IV (KMG-IV): sequencing the most valuable type-strain genomes for metagenomic binning, comparative biology and taxonomic classification.</title>
        <authorList>
            <person name="Goeker M."/>
        </authorList>
    </citation>
    <scope>NUCLEOTIDE SEQUENCE [LARGE SCALE GENOMIC DNA]</scope>
    <source>
        <strain evidence="11 12">DSM 24591</strain>
    </source>
</reference>
<keyword evidence="4 10" id="KW-1003">Cell membrane</keyword>
<dbReference type="OrthoDB" id="9797790at2"/>
<feature type="transmembrane region" description="Helical" evidence="10">
    <location>
        <begin position="40"/>
        <end position="58"/>
    </location>
</feature>
<evidence type="ECO:0000256" key="9">
    <source>
        <dbReference type="NCBIfam" id="TIGR01400"/>
    </source>
</evidence>
<name>A0A4R3M619_9BURK</name>
<dbReference type="GO" id="GO:0005886">
    <property type="term" value="C:plasma membrane"/>
    <property type="evidence" value="ECO:0007669"/>
    <property type="project" value="UniProtKB-SubCell"/>
</dbReference>
<keyword evidence="5 10" id="KW-0812">Transmembrane</keyword>
<feature type="transmembrane region" description="Helical" evidence="10">
    <location>
        <begin position="212"/>
        <end position="234"/>
    </location>
</feature>
<evidence type="ECO:0000256" key="1">
    <source>
        <dbReference type="ARBA" id="ARBA00002578"/>
    </source>
</evidence>
<keyword evidence="11" id="KW-0282">Flagellum</keyword>
<feature type="transmembrane region" description="Helical" evidence="10">
    <location>
        <begin position="129"/>
        <end position="152"/>
    </location>
</feature>
<organism evidence="11 12">
    <name type="scientific">Paralcaligenes ureilyticus</name>
    <dbReference type="NCBI Taxonomy" id="627131"/>
    <lineage>
        <taxon>Bacteria</taxon>
        <taxon>Pseudomonadati</taxon>
        <taxon>Pseudomonadota</taxon>
        <taxon>Betaproteobacteria</taxon>
        <taxon>Burkholderiales</taxon>
        <taxon>Alcaligenaceae</taxon>
        <taxon>Paralcaligenes</taxon>
    </lineage>
</organism>
<dbReference type="PANTHER" id="PTHR30065:SF8">
    <property type="entry name" value="FLAGELLAR BIOSYNTHETIC PROTEIN FLIR"/>
    <property type="match status" value="1"/>
</dbReference>
<protein>
    <recommendedName>
        <fullName evidence="3 9">Flagellar biosynthetic protein FliR</fullName>
    </recommendedName>
</protein>
<keyword evidence="7 10" id="KW-0472">Membrane</keyword>
<keyword evidence="6 10" id="KW-1133">Transmembrane helix</keyword>
<accession>A0A4R3M619</accession>
<gene>
    <name evidence="11" type="ORF">EDC26_1072</name>
</gene>
<evidence type="ECO:0000256" key="10">
    <source>
        <dbReference type="RuleBase" id="RU362071"/>
    </source>
</evidence>
<evidence type="ECO:0000256" key="5">
    <source>
        <dbReference type="ARBA" id="ARBA00022692"/>
    </source>
</evidence>
<comment type="subcellular location">
    <subcellularLocation>
        <location evidence="10">Cell membrane</location>
        <topology evidence="10">Multi-pass membrane protein</topology>
    </subcellularLocation>
    <subcellularLocation>
        <location evidence="10">Bacterial flagellum basal body</location>
    </subcellularLocation>
</comment>
<comment type="function">
    <text evidence="1 10">Role in flagellar biosynthesis.</text>
</comment>
<evidence type="ECO:0000256" key="3">
    <source>
        <dbReference type="ARBA" id="ARBA00021717"/>
    </source>
</evidence>
<comment type="caution">
    <text evidence="11">The sequence shown here is derived from an EMBL/GenBank/DDBJ whole genome shotgun (WGS) entry which is preliminary data.</text>
</comment>
<keyword evidence="11" id="KW-0966">Cell projection</keyword>
<evidence type="ECO:0000313" key="11">
    <source>
        <dbReference type="EMBL" id="TCT06947.1"/>
    </source>
</evidence>
<comment type="similarity">
    <text evidence="2 10">Belongs to the FliR/MopE/SpaR family.</text>
</comment>
<dbReference type="GO" id="GO:0009425">
    <property type="term" value="C:bacterial-type flagellum basal body"/>
    <property type="evidence" value="ECO:0007669"/>
    <property type="project" value="UniProtKB-SubCell"/>
</dbReference>
<evidence type="ECO:0000256" key="6">
    <source>
        <dbReference type="ARBA" id="ARBA00022989"/>
    </source>
</evidence>
<evidence type="ECO:0000256" key="7">
    <source>
        <dbReference type="ARBA" id="ARBA00023136"/>
    </source>
</evidence>
<dbReference type="Proteomes" id="UP000295525">
    <property type="component" value="Unassembled WGS sequence"/>
</dbReference>
<dbReference type="PANTHER" id="PTHR30065">
    <property type="entry name" value="FLAGELLAR BIOSYNTHETIC PROTEIN FLIR"/>
    <property type="match status" value="1"/>
</dbReference>
<proteinExistence type="inferred from homology"/>
<keyword evidence="12" id="KW-1185">Reference proteome</keyword>
<keyword evidence="11" id="KW-0969">Cilium</keyword>
<dbReference type="EMBL" id="SMAJ01000007">
    <property type="protein sequence ID" value="TCT06947.1"/>
    <property type="molecule type" value="Genomic_DNA"/>
</dbReference>
<feature type="transmembrane region" description="Helical" evidence="10">
    <location>
        <begin position="180"/>
        <end position="205"/>
    </location>
</feature>
<keyword evidence="8 10" id="KW-0975">Bacterial flagellum</keyword>
<dbReference type="Pfam" id="PF01311">
    <property type="entry name" value="Bac_export_1"/>
    <property type="match status" value="1"/>
</dbReference>
<evidence type="ECO:0000313" key="12">
    <source>
        <dbReference type="Proteomes" id="UP000295525"/>
    </source>
</evidence>
<evidence type="ECO:0000256" key="2">
    <source>
        <dbReference type="ARBA" id="ARBA00009772"/>
    </source>
</evidence>
<dbReference type="GO" id="GO:0006605">
    <property type="term" value="P:protein targeting"/>
    <property type="evidence" value="ECO:0007669"/>
    <property type="project" value="UniProtKB-UniRule"/>
</dbReference>
<dbReference type="NCBIfam" id="TIGR01400">
    <property type="entry name" value="fliR"/>
    <property type="match status" value="1"/>
</dbReference>
<dbReference type="InterPro" id="IPR002010">
    <property type="entry name" value="T3SS_IM_R"/>
</dbReference>
<evidence type="ECO:0000256" key="4">
    <source>
        <dbReference type="ARBA" id="ARBA00022475"/>
    </source>
</evidence>
<dbReference type="InterPro" id="IPR006303">
    <property type="entry name" value="FliR"/>
</dbReference>
<dbReference type="PRINTS" id="PR00953">
    <property type="entry name" value="TYPE3IMRPROT"/>
</dbReference>
<dbReference type="RefSeq" id="WP_132582344.1">
    <property type="nucleotide sequence ID" value="NZ_SMAJ01000007.1"/>
</dbReference>
<feature type="transmembrane region" description="Helical" evidence="10">
    <location>
        <begin position="64"/>
        <end position="87"/>
    </location>
</feature>
<evidence type="ECO:0000256" key="8">
    <source>
        <dbReference type="ARBA" id="ARBA00023143"/>
    </source>
</evidence>